<name>A0A402BCY1_9CHLR</name>
<comment type="caution">
    <text evidence="1">The sequence shown here is derived from an EMBL/GenBank/DDBJ whole genome shotgun (WGS) entry which is preliminary data.</text>
</comment>
<evidence type="ECO:0000313" key="1">
    <source>
        <dbReference type="EMBL" id="GCE29196.1"/>
    </source>
</evidence>
<protein>
    <submittedName>
        <fullName evidence="1">Uncharacterized protein</fullName>
    </submittedName>
</protein>
<accession>A0A402BCY1</accession>
<organism evidence="1 2">
    <name type="scientific">Dictyobacter alpinus</name>
    <dbReference type="NCBI Taxonomy" id="2014873"/>
    <lineage>
        <taxon>Bacteria</taxon>
        <taxon>Bacillati</taxon>
        <taxon>Chloroflexota</taxon>
        <taxon>Ktedonobacteria</taxon>
        <taxon>Ktedonobacterales</taxon>
        <taxon>Dictyobacteraceae</taxon>
        <taxon>Dictyobacter</taxon>
    </lineage>
</organism>
<dbReference type="AlphaFoldDB" id="A0A402BCY1"/>
<proteinExistence type="predicted"/>
<keyword evidence="2" id="KW-1185">Reference proteome</keyword>
<evidence type="ECO:0000313" key="2">
    <source>
        <dbReference type="Proteomes" id="UP000287171"/>
    </source>
</evidence>
<sequence>MVTVDRGITGTVIRLDACAQTWFAQASDGIAVPEFQVVYQSHMGGISLLDTPQPLSDQAVQAVRNTLDVHGDDFRQDDRFCRKMRASLTIRQVYLGNFWNDLNDPSQWVLDHVGTAQFQSGC</sequence>
<dbReference type="EMBL" id="BIFT01000002">
    <property type="protein sequence ID" value="GCE29196.1"/>
    <property type="molecule type" value="Genomic_DNA"/>
</dbReference>
<dbReference type="Proteomes" id="UP000287171">
    <property type="component" value="Unassembled WGS sequence"/>
</dbReference>
<gene>
    <name evidence="1" type="ORF">KDA_46800</name>
</gene>
<reference evidence="2" key="1">
    <citation type="submission" date="2018-12" db="EMBL/GenBank/DDBJ databases">
        <title>Tengunoibacter tsumagoiensis gen. nov., sp. nov., Dictyobacter kobayashii sp. nov., D. alpinus sp. nov., and D. joshuensis sp. nov. and description of Dictyobacteraceae fam. nov. within the order Ktedonobacterales isolated from Tengu-no-mugimeshi.</title>
        <authorList>
            <person name="Wang C.M."/>
            <person name="Zheng Y."/>
            <person name="Sakai Y."/>
            <person name="Toyoda A."/>
            <person name="Minakuchi Y."/>
            <person name="Abe K."/>
            <person name="Yokota A."/>
            <person name="Yabe S."/>
        </authorList>
    </citation>
    <scope>NUCLEOTIDE SEQUENCE [LARGE SCALE GENOMIC DNA]</scope>
    <source>
        <strain evidence="2">Uno16</strain>
    </source>
</reference>